<proteinExistence type="predicted"/>
<accession>A0AA91PWS5</accession>
<dbReference type="Proteomes" id="UP000195602">
    <property type="component" value="Unassembled WGS sequence"/>
</dbReference>
<dbReference type="KEGG" id="clus:A9F13_18g00462"/>
<gene>
    <name evidence="1" type="ORF">A9F13_18g00462</name>
</gene>
<sequence length="326" mass="37137">MWAKPSVSWGKKTRDWWDWFPEQKRDVWEDPRLVNADRKDTMRVFVQDHMAKFKDRLGDSRESPGIADLGRLTIADPHAEKVRYLSNDRIGHVASSKYMKQVMTKRSLSASELSKAGRRSVLLHGIPGNTAIGNVVAQIRGGALEKIVYHKTADPCLEVHFLSAAKANLFLKYATETGLFMVNGKHLDVSWAQASREETPSHLPAYIVEEVDYFHASRMLVLSQPVEGKVAKDYRSKRVYPVPEENFSNDFDAESVKWDFHRFGTIVEIMPVISKKLSVSIQFADIRSAVMAKKAFDKKESAFAHKYSAWALKYARDPTNKPCFEV</sequence>
<name>A0AA91PWS5_CLALS</name>
<comment type="caution">
    <text evidence="1">The sequence shown here is derived from an EMBL/GenBank/DDBJ whole genome shotgun (WGS) entry which is preliminary data.</text>
</comment>
<evidence type="ECO:0000313" key="1">
    <source>
        <dbReference type="EMBL" id="OVF06735.1"/>
    </source>
</evidence>
<dbReference type="CDD" id="cd12419">
    <property type="entry name" value="RRM_Ssp2_like"/>
    <property type="match status" value="1"/>
</dbReference>
<evidence type="ECO:0000313" key="2">
    <source>
        <dbReference type="Proteomes" id="UP000195602"/>
    </source>
</evidence>
<dbReference type="CDD" id="cd12261">
    <property type="entry name" value="RRM1_3_MRN1"/>
    <property type="match status" value="1"/>
</dbReference>
<dbReference type="EMBL" id="LYUB02000018">
    <property type="protein sequence ID" value="OVF06735.1"/>
    <property type="molecule type" value="Genomic_DNA"/>
</dbReference>
<protein>
    <submittedName>
        <fullName evidence="1">Sporulation-specific protein</fullName>
    </submittedName>
</protein>
<dbReference type="AlphaFoldDB" id="A0AA91PWS5"/>
<organism evidence="1 2">
    <name type="scientific">Clavispora lusitaniae</name>
    <name type="common">Candida lusitaniae</name>
    <dbReference type="NCBI Taxonomy" id="36911"/>
    <lineage>
        <taxon>Eukaryota</taxon>
        <taxon>Fungi</taxon>
        <taxon>Dikarya</taxon>
        <taxon>Ascomycota</taxon>
        <taxon>Saccharomycotina</taxon>
        <taxon>Pichiomycetes</taxon>
        <taxon>Metschnikowiaceae</taxon>
        <taxon>Clavispora</taxon>
    </lineage>
</organism>
<reference evidence="1 2" key="1">
    <citation type="submission" date="2017-04" db="EMBL/GenBank/DDBJ databases">
        <title>Draft genome of the yeast Clavispora lusitaniae type strain CBS 6936.</title>
        <authorList>
            <person name="Durrens P."/>
            <person name="Klopp C."/>
            <person name="Biteau N."/>
            <person name="Fitton-Ouhabi V."/>
            <person name="Dementhon K."/>
            <person name="Accoceberry I."/>
            <person name="Sherman D.J."/>
            <person name="Noel T."/>
        </authorList>
    </citation>
    <scope>NUCLEOTIDE SEQUENCE [LARGE SCALE GENOMIC DNA]</scope>
    <source>
        <strain evidence="1 2">CBS 6936</strain>
    </source>
</reference>